<comment type="similarity">
    <text evidence="5 23">Belongs to the folylpolyglutamate synthase family.</text>
</comment>
<dbReference type="GO" id="GO:0046654">
    <property type="term" value="P:tetrahydrofolate biosynthetic process"/>
    <property type="evidence" value="ECO:0007669"/>
    <property type="project" value="UniProtKB-UniPathway"/>
</dbReference>
<dbReference type="InterPro" id="IPR018109">
    <property type="entry name" value="Folylpolyglutamate_synth_CS"/>
</dbReference>
<dbReference type="GO" id="GO:0004326">
    <property type="term" value="F:tetrahydrofolylpolyglutamate synthase activity"/>
    <property type="evidence" value="ECO:0007669"/>
    <property type="project" value="UniProtKB-EC"/>
</dbReference>
<evidence type="ECO:0000256" key="1">
    <source>
        <dbReference type="ARBA" id="ARBA00001946"/>
    </source>
</evidence>
<dbReference type="KEGG" id="aaeo:BJI67_10120"/>
<dbReference type="EC" id="6.3.2.12" evidence="7"/>
<dbReference type="Gene3D" id="3.90.190.20">
    <property type="entry name" value="Mur ligase, C-terminal domain"/>
    <property type="match status" value="1"/>
</dbReference>
<dbReference type="InterPro" id="IPR036615">
    <property type="entry name" value="Mur_ligase_C_dom_sf"/>
</dbReference>
<comment type="subunit">
    <text evidence="6">Monomer.</text>
</comment>
<keyword evidence="12 23" id="KW-0547">Nucleotide-binding</keyword>
<evidence type="ECO:0000256" key="23">
    <source>
        <dbReference type="PIRNR" id="PIRNR001563"/>
    </source>
</evidence>
<evidence type="ECO:0000313" key="26">
    <source>
        <dbReference type="EMBL" id="AOV17365.1"/>
    </source>
</evidence>
<accession>A0A1D8K8V5</accession>
<evidence type="ECO:0000256" key="5">
    <source>
        <dbReference type="ARBA" id="ARBA00008276"/>
    </source>
</evidence>
<evidence type="ECO:0000256" key="4">
    <source>
        <dbReference type="ARBA" id="ARBA00005150"/>
    </source>
</evidence>
<feature type="domain" description="Mur ligase central" evidence="25">
    <location>
        <begin position="47"/>
        <end position="260"/>
    </location>
</feature>
<dbReference type="PIRSF" id="PIRSF001563">
    <property type="entry name" value="Folylpolyglu_synth"/>
    <property type="match status" value="1"/>
</dbReference>
<dbReference type="Pfam" id="PF02875">
    <property type="entry name" value="Mur_ligase_C"/>
    <property type="match status" value="1"/>
</dbReference>
<evidence type="ECO:0000256" key="22">
    <source>
        <dbReference type="ARBA" id="ARBA00049161"/>
    </source>
</evidence>
<dbReference type="Proteomes" id="UP000095342">
    <property type="component" value="Chromosome"/>
</dbReference>
<keyword evidence="13 23" id="KW-0067">ATP-binding</keyword>
<dbReference type="Pfam" id="PF08245">
    <property type="entry name" value="Mur_ligase_M"/>
    <property type="match status" value="1"/>
</dbReference>
<dbReference type="NCBIfam" id="NF008101">
    <property type="entry name" value="PRK10846.1"/>
    <property type="match status" value="1"/>
</dbReference>
<keyword evidence="14" id="KW-0460">Magnesium</keyword>
<gene>
    <name evidence="26" type="ORF">BJI67_10120</name>
</gene>
<organism evidence="26 27">
    <name type="scientific">Acidihalobacter aeolianus</name>
    <dbReference type="NCBI Taxonomy" id="2792603"/>
    <lineage>
        <taxon>Bacteria</taxon>
        <taxon>Pseudomonadati</taxon>
        <taxon>Pseudomonadota</taxon>
        <taxon>Gammaproteobacteria</taxon>
        <taxon>Chromatiales</taxon>
        <taxon>Ectothiorhodospiraceae</taxon>
        <taxon>Acidihalobacter</taxon>
    </lineage>
</organism>
<dbReference type="RefSeq" id="WP_070072918.1">
    <property type="nucleotide sequence ID" value="NZ_CP017448.1"/>
</dbReference>
<dbReference type="PROSITE" id="PS01011">
    <property type="entry name" value="FOLYLPOLYGLU_SYNT_1"/>
    <property type="match status" value="1"/>
</dbReference>
<evidence type="ECO:0000256" key="14">
    <source>
        <dbReference type="ARBA" id="ARBA00022842"/>
    </source>
</evidence>
<dbReference type="EC" id="6.3.2.17" evidence="8"/>
<dbReference type="SUPFAM" id="SSF53244">
    <property type="entry name" value="MurD-like peptide ligases, peptide-binding domain"/>
    <property type="match status" value="1"/>
</dbReference>
<comment type="catalytic activity">
    <reaction evidence="21">
        <text>(6R)-5,10-methylenetetrahydrofolyl-(gamma-L-Glu)(n) + L-glutamate + ATP = (6R)-5,10-methylenetetrahydrofolyl-(gamma-L-Glu)(n+1) + ADP + phosphate + H(+)</text>
        <dbReference type="Rhea" id="RHEA:51912"/>
        <dbReference type="Rhea" id="RHEA-COMP:13257"/>
        <dbReference type="Rhea" id="RHEA-COMP:13258"/>
        <dbReference type="ChEBI" id="CHEBI:15378"/>
        <dbReference type="ChEBI" id="CHEBI:29985"/>
        <dbReference type="ChEBI" id="CHEBI:30616"/>
        <dbReference type="ChEBI" id="CHEBI:43474"/>
        <dbReference type="ChEBI" id="CHEBI:136572"/>
        <dbReference type="ChEBI" id="CHEBI:456216"/>
        <dbReference type="EC" id="6.3.2.17"/>
    </reaction>
</comment>
<evidence type="ECO:0000256" key="11">
    <source>
        <dbReference type="ARBA" id="ARBA00022723"/>
    </source>
</evidence>
<comment type="function">
    <text evidence="2">Functions in two distinct reactions of the de novo folate biosynthetic pathway. Catalyzes the addition of a glutamate residue to dihydropteroate (7,8-dihydropteroate or H2Pte) to form dihydrofolate (7,8-dihydrofolate monoglutamate or H2Pte-Glu). Also catalyzes successive additions of L-glutamate to tetrahydrofolate or 10-formyltetrahydrofolate or 5,10-methylenetetrahydrofolate, leading to folylpolyglutamate derivatives.</text>
</comment>
<keyword evidence="15" id="KW-0289">Folate biosynthesis</keyword>
<dbReference type="InterPro" id="IPR004101">
    <property type="entry name" value="Mur_ligase_C"/>
</dbReference>
<dbReference type="UniPathway" id="UPA00077">
    <property type="reaction ID" value="UER00157"/>
</dbReference>
<dbReference type="GO" id="GO:0005737">
    <property type="term" value="C:cytoplasm"/>
    <property type="evidence" value="ECO:0007669"/>
    <property type="project" value="TreeGrafter"/>
</dbReference>
<evidence type="ECO:0000259" key="24">
    <source>
        <dbReference type="Pfam" id="PF02875"/>
    </source>
</evidence>
<protein>
    <recommendedName>
        <fullName evidence="9">Dihydrofolate synthase/folylpolyglutamate synthase</fullName>
        <ecNumber evidence="7">6.3.2.12</ecNumber>
        <ecNumber evidence="8">6.3.2.17</ecNumber>
    </recommendedName>
    <alternativeName>
        <fullName evidence="18">Folylpoly-gamma-glutamate synthetase-dihydrofolate synthetase</fullName>
    </alternativeName>
    <alternativeName>
        <fullName evidence="16">Folylpolyglutamate synthetase</fullName>
    </alternativeName>
    <alternativeName>
        <fullName evidence="17">Tetrahydrofolylpolyglutamate synthase</fullName>
    </alternativeName>
</protein>
<evidence type="ECO:0000256" key="7">
    <source>
        <dbReference type="ARBA" id="ARBA00013023"/>
    </source>
</evidence>
<evidence type="ECO:0000256" key="3">
    <source>
        <dbReference type="ARBA" id="ARBA00004799"/>
    </source>
</evidence>
<dbReference type="Gene3D" id="3.40.1190.10">
    <property type="entry name" value="Mur-like, catalytic domain"/>
    <property type="match status" value="1"/>
</dbReference>
<reference evidence="26 27" key="1">
    <citation type="submission" date="2016-09" db="EMBL/GenBank/DDBJ databases">
        <title>Acidihalobacter prosperus V6 (DSM14174).</title>
        <authorList>
            <person name="Khaleque H.N."/>
            <person name="Ramsay J.P."/>
            <person name="Murphy R.J.T."/>
            <person name="Kaksonen A.H."/>
            <person name="Boxall N.J."/>
            <person name="Watkin E.L.J."/>
        </authorList>
    </citation>
    <scope>NUCLEOTIDE SEQUENCE [LARGE SCALE GENOMIC DNA]</scope>
    <source>
        <strain evidence="26 27">V6</strain>
    </source>
</reference>
<evidence type="ECO:0000256" key="2">
    <source>
        <dbReference type="ARBA" id="ARBA00002714"/>
    </source>
</evidence>
<proteinExistence type="inferred from homology"/>
<evidence type="ECO:0000256" key="19">
    <source>
        <dbReference type="ARBA" id="ARBA00047493"/>
    </source>
</evidence>
<dbReference type="NCBIfam" id="TIGR01499">
    <property type="entry name" value="folC"/>
    <property type="match status" value="1"/>
</dbReference>
<dbReference type="PANTHER" id="PTHR11136:SF0">
    <property type="entry name" value="DIHYDROFOLATE SYNTHETASE-RELATED"/>
    <property type="match status" value="1"/>
</dbReference>
<comment type="catalytic activity">
    <reaction evidence="22">
        <text>7,8-dihydropteroate + L-glutamate + ATP = 7,8-dihydrofolate + ADP + phosphate + H(+)</text>
        <dbReference type="Rhea" id="RHEA:23584"/>
        <dbReference type="ChEBI" id="CHEBI:15378"/>
        <dbReference type="ChEBI" id="CHEBI:17839"/>
        <dbReference type="ChEBI" id="CHEBI:29985"/>
        <dbReference type="ChEBI" id="CHEBI:30616"/>
        <dbReference type="ChEBI" id="CHEBI:43474"/>
        <dbReference type="ChEBI" id="CHEBI:57451"/>
        <dbReference type="ChEBI" id="CHEBI:456216"/>
        <dbReference type="EC" id="6.3.2.12"/>
    </reaction>
</comment>
<dbReference type="InterPro" id="IPR013221">
    <property type="entry name" value="Mur_ligase_cen"/>
</dbReference>
<feature type="domain" description="Mur ligase C-terminal" evidence="24">
    <location>
        <begin position="287"/>
        <end position="407"/>
    </location>
</feature>
<evidence type="ECO:0000256" key="15">
    <source>
        <dbReference type="ARBA" id="ARBA00022909"/>
    </source>
</evidence>
<comment type="pathway">
    <text evidence="4">Cofactor biosynthesis; tetrahydrofolylpolyglutamate biosynthesis.</text>
</comment>
<evidence type="ECO:0000256" key="21">
    <source>
        <dbReference type="ARBA" id="ARBA00049035"/>
    </source>
</evidence>
<dbReference type="GO" id="GO:0005524">
    <property type="term" value="F:ATP binding"/>
    <property type="evidence" value="ECO:0007669"/>
    <property type="project" value="UniProtKB-KW"/>
</dbReference>
<keyword evidence="11" id="KW-0479">Metal-binding</keyword>
<evidence type="ECO:0000313" key="27">
    <source>
        <dbReference type="Proteomes" id="UP000095342"/>
    </source>
</evidence>
<dbReference type="SUPFAM" id="SSF53623">
    <property type="entry name" value="MurD-like peptide ligases, catalytic domain"/>
    <property type="match status" value="1"/>
</dbReference>
<dbReference type="AlphaFoldDB" id="A0A1D8K8V5"/>
<dbReference type="InterPro" id="IPR036565">
    <property type="entry name" value="Mur-like_cat_sf"/>
</dbReference>
<dbReference type="EMBL" id="CP017448">
    <property type="protein sequence ID" value="AOV17365.1"/>
    <property type="molecule type" value="Genomic_DNA"/>
</dbReference>
<comment type="pathway">
    <text evidence="3">Cofactor biosynthesis; tetrahydrofolate biosynthesis; 7,8-dihydrofolate from 2-amino-4-hydroxy-6-hydroxymethyl-7,8-dihydropteridine diphosphate and 4-aminobenzoate: step 2/2.</text>
</comment>
<dbReference type="InterPro" id="IPR001645">
    <property type="entry name" value="Folylpolyglutamate_synth"/>
</dbReference>
<evidence type="ECO:0000256" key="12">
    <source>
        <dbReference type="ARBA" id="ARBA00022741"/>
    </source>
</evidence>
<dbReference type="FunFam" id="3.40.1190.10:FF:000004">
    <property type="entry name" value="Dihydrofolate synthase/folylpolyglutamate synthase"/>
    <property type="match status" value="1"/>
</dbReference>
<sequence>MRFDTLDDWLRWQETLAPKAIELGLERVHEVAARLDLLQPSCPVITVGGTNGKGSTVSMLTSMLHAGGYRVGTYLSPHLLKYNERVNVAGQPVEDALLCDAFADIDAARGEHRLTYFEFGTLAALWCFARLRVDAMVLEVGLGGRLDAVNIVDADVAVITTVDIDHAEWLGDTRELIAIEKAGIQRPGRPILCGDRNPPGTLLQASAEAGSRLLCIGHDFDAQSHADGMTWRFGKMEARLPNPGLRGTFQIDNAACACTALACLQDQLPVTAHAMASGLASVRLAARFEPMQGAACPIYLDVAHNPQAARALAGLLATNPVTGRTLAVFSALSDKDVSGIAAAMDQVIDEWFVGGLDGARGLDAVSLIARMRPTQGVVHTCDTVAEAYTQASRMSRPNDRIVVFGSFLTVAAVRQACV</sequence>
<dbReference type="GO" id="GO:0008841">
    <property type="term" value="F:dihydrofolate synthase activity"/>
    <property type="evidence" value="ECO:0007669"/>
    <property type="project" value="UniProtKB-EC"/>
</dbReference>
<evidence type="ECO:0000256" key="10">
    <source>
        <dbReference type="ARBA" id="ARBA00022598"/>
    </source>
</evidence>
<evidence type="ECO:0000256" key="13">
    <source>
        <dbReference type="ARBA" id="ARBA00022840"/>
    </source>
</evidence>
<evidence type="ECO:0000256" key="18">
    <source>
        <dbReference type="ARBA" id="ARBA00032510"/>
    </source>
</evidence>
<dbReference type="GO" id="GO:0046656">
    <property type="term" value="P:folic acid biosynthetic process"/>
    <property type="evidence" value="ECO:0007669"/>
    <property type="project" value="UniProtKB-KW"/>
</dbReference>
<dbReference type="GO" id="GO:0046872">
    <property type="term" value="F:metal ion binding"/>
    <property type="evidence" value="ECO:0007669"/>
    <property type="project" value="UniProtKB-KW"/>
</dbReference>
<keyword evidence="27" id="KW-1185">Reference proteome</keyword>
<evidence type="ECO:0000256" key="6">
    <source>
        <dbReference type="ARBA" id="ARBA00011245"/>
    </source>
</evidence>
<evidence type="ECO:0000256" key="17">
    <source>
        <dbReference type="ARBA" id="ARBA00030592"/>
    </source>
</evidence>
<evidence type="ECO:0000256" key="16">
    <source>
        <dbReference type="ARBA" id="ARBA00030048"/>
    </source>
</evidence>
<evidence type="ECO:0000256" key="9">
    <source>
        <dbReference type="ARBA" id="ARBA00019357"/>
    </source>
</evidence>
<dbReference type="PANTHER" id="PTHR11136">
    <property type="entry name" value="FOLYLPOLYGLUTAMATE SYNTHASE-RELATED"/>
    <property type="match status" value="1"/>
</dbReference>
<comment type="catalytic activity">
    <reaction evidence="19">
        <text>(6S)-5,6,7,8-tetrahydrofolyl-(gamma-L-Glu)(n) + L-glutamate + ATP = (6S)-5,6,7,8-tetrahydrofolyl-(gamma-L-Glu)(n+1) + ADP + phosphate + H(+)</text>
        <dbReference type="Rhea" id="RHEA:10580"/>
        <dbReference type="Rhea" id="RHEA-COMP:14738"/>
        <dbReference type="Rhea" id="RHEA-COMP:14740"/>
        <dbReference type="ChEBI" id="CHEBI:15378"/>
        <dbReference type="ChEBI" id="CHEBI:29985"/>
        <dbReference type="ChEBI" id="CHEBI:30616"/>
        <dbReference type="ChEBI" id="CHEBI:43474"/>
        <dbReference type="ChEBI" id="CHEBI:141005"/>
        <dbReference type="ChEBI" id="CHEBI:456216"/>
        <dbReference type="EC" id="6.3.2.17"/>
    </reaction>
</comment>
<evidence type="ECO:0000256" key="8">
    <source>
        <dbReference type="ARBA" id="ARBA00013025"/>
    </source>
</evidence>
<evidence type="ECO:0000259" key="25">
    <source>
        <dbReference type="Pfam" id="PF08245"/>
    </source>
</evidence>
<comment type="catalytic activity">
    <reaction evidence="20">
        <text>10-formyltetrahydrofolyl-(gamma-L-Glu)(n) + L-glutamate + ATP = 10-formyltetrahydrofolyl-(gamma-L-Glu)(n+1) + ADP + phosphate + H(+)</text>
        <dbReference type="Rhea" id="RHEA:51904"/>
        <dbReference type="Rhea" id="RHEA-COMP:13088"/>
        <dbReference type="Rhea" id="RHEA-COMP:14300"/>
        <dbReference type="ChEBI" id="CHEBI:15378"/>
        <dbReference type="ChEBI" id="CHEBI:29985"/>
        <dbReference type="ChEBI" id="CHEBI:30616"/>
        <dbReference type="ChEBI" id="CHEBI:43474"/>
        <dbReference type="ChEBI" id="CHEBI:134413"/>
        <dbReference type="ChEBI" id="CHEBI:456216"/>
        <dbReference type="EC" id="6.3.2.17"/>
    </reaction>
</comment>
<name>A0A1D8K8V5_9GAMM</name>
<keyword evidence="10 23" id="KW-0436">Ligase</keyword>
<evidence type="ECO:0000256" key="20">
    <source>
        <dbReference type="ARBA" id="ARBA00047808"/>
    </source>
</evidence>
<comment type="cofactor">
    <cofactor evidence="1">
        <name>Mg(2+)</name>
        <dbReference type="ChEBI" id="CHEBI:18420"/>
    </cofactor>
</comment>